<dbReference type="OrthoDB" id="2488496at2"/>
<feature type="signal peptide" evidence="3">
    <location>
        <begin position="1"/>
        <end position="27"/>
    </location>
</feature>
<gene>
    <name evidence="4" type="ORF">B9T62_05340</name>
</gene>
<evidence type="ECO:0000256" key="3">
    <source>
        <dbReference type="SAM" id="SignalP"/>
    </source>
</evidence>
<accession>A0A2Z2KK96</accession>
<evidence type="ECO:0000256" key="2">
    <source>
        <dbReference type="SAM" id="Phobius"/>
    </source>
</evidence>
<reference evidence="4 5" key="1">
    <citation type="submission" date="2017-06" db="EMBL/GenBank/DDBJ databases">
        <title>Complete genome sequence of Paenibacillus donghaensis KCTC 13049T isolated from East Sea sediment, South Korea.</title>
        <authorList>
            <person name="Jung B.K."/>
            <person name="Hong S.-J."/>
            <person name="Shin J.-H."/>
        </authorList>
    </citation>
    <scope>NUCLEOTIDE SEQUENCE [LARGE SCALE GENOMIC DNA]</scope>
    <source>
        <strain evidence="4 5">KCTC 13049</strain>
    </source>
</reference>
<dbReference type="Proteomes" id="UP000249890">
    <property type="component" value="Chromosome"/>
</dbReference>
<protein>
    <submittedName>
        <fullName evidence="4">Uncharacterized protein</fullName>
    </submittedName>
</protein>
<keyword evidence="2" id="KW-0472">Membrane</keyword>
<feature type="chain" id="PRO_5016288137" evidence="3">
    <location>
        <begin position="28"/>
        <end position="813"/>
    </location>
</feature>
<feature type="transmembrane region" description="Helical" evidence="2">
    <location>
        <begin position="306"/>
        <end position="329"/>
    </location>
</feature>
<keyword evidence="2" id="KW-0812">Transmembrane</keyword>
<organism evidence="4 5">
    <name type="scientific">Paenibacillus donghaensis</name>
    <dbReference type="NCBI Taxonomy" id="414771"/>
    <lineage>
        <taxon>Bacteria</taxon>
        <taxon>Bacillati</taxon>
        <taxon>Bacillota</taxon>
        <taxon>Bacilli</taxon>
        <taxon>Bacillales</taxon>
        <taxon>Paenibacillaceae</taxon>
        <taxon>Paenibacillus</taxon>
    </lineage>
</organism>
<dbReference type="RefSeq" id="WP_087914293.1">
    <property type="nucleotide sequence ID" value="NZ_CP021780.1"/>
</dbReference>
<evidence type="ECO:0000256" key="1">
    <source>
        <dbReference type="SAM" id="MobiDB-lite"/>
    </source>
</evidence>
<feature type="transmembrane region" description="Helical" evidence="2">
    <location>
        <begin position="142"/>
        <end position="162"/>
    </location>
</feature>
<sequence length="813" mass="89437">MKRRVWLLTVLLLFGLATSMWSVPVQASSPASHTLQGSGGAVQLAVAMPTATPTAAPSGAVVPVERETSFLIPDWVEDMIQKVDDMIQSFKDLMSGKLIKDAIEGLIVLLVDELMTPLYDAFAKSYLFTPQIAEIDLVQSGWSIFIIIGLVSLFIGISWLAFKIIRGKKDLGSLLKVFLLCFVATYFSLTALNIANVGINWIASKMFEGIIGTSGITYEGLDGQQILKAMIVGADGITEASYAAQTLGELTVSTSGGIFSLLSYLLLVVLPLYVVAVIKTMVLIFMAILVNLWITQSAYTGKFETMLGFANLYLRTLLVGLICGLHWAIFVKIQTDYGEGTGFSAWLGIPPIIFAILSAVALLIFFFFFWIKPLFKAAQNPMSLNGAHVVDSLGKWGERTSTSLDSMGKRMGSEGVQKKALSMKEASQRMQKAAERMRTQRSVGKDKRLSSLSGGLSESVQGIAYQEPEEWLEDGGQIHVDVEHELAFGESEIKSSALNISTVLGEEGFRSVSLLNAPVAQRKKLTQKLSTLKKEYKEDVQWDESTGELILAGPTLDMLPQLEKEGFNVSAVREGMYKGGAFVDLNSAPKITKLADTSEAEDAVDQIKEALPLYTQAKLPESQAAAAYHALQARADEFPWVKDLLLEQGALWLPDDDLEEATEVLEGMLAQKSRKIRCNFPHHSRFAASMLAEWKRSSATEALAEVLEIAKDESHVYLPEAHLSEFQKAYDSYRKDRTPYWRAKDGAVYVIKDRVPVNYGQPPLDGLDMGSFEKLQKDMLHRHELQRLKESQDAKKAAALANAKTAGKPKDKG</sequence>
<proteinExistence type="predicted"/>
<evidence type="ECO:0000313" key="5">
    <source>
        <dbReference type="Proteomes" id="UP000249890"/>
    </source>
</evidence>
<feature type="compositionally biased region" description="Low complexity" evidence="1">
    <location>
        <begin position="797"/>
        <end position="806"/>
    </location>
</feature>
<dbReference type="EMBL" id="CP021780">
    <property type="protein sequence ID" value="ASA20271.1"/>
    <property type="molecule type" value="Genomic_DNA"/>
</dbReference>
<feature type="transmembrane region" description="Helical" evidence="2">
    <location>
        <begin position="174"/>
        <end position="195"/>
    </location>
</feature>
<evidence type="ECO:0000313" key="4">
    <source>
        <dbReference type="EMBL" id="ASA20271.1"/>
    </source>
</evidence>
<keyword evidence="5" id="KW-1185">Reference proteome</keyword>
<feature type="region of interest" description="Disordered" evidence="1">
    <location>
        <begin position="791"/>
        <end position="813"/>
    </location>
</feature>
<dbReference type="KEGG" id="pdh:B9T62_05340"/>
<feature type="transmembrane region" description="Helical" evidence="2">
    <location>
        <begin position="261"/>
        <end position="294"/>
    </location>
</feature>
<dbReference type="AlphaFoldDB" id="A0A2Z2KK96"/>
<feature type="transmembrane region" description="Helical" evidence="2">
    <location>
        <begin position="349"/>
        <end position="371"/>
    </location>
</feature>
<name>A0A2Z2KK96_9BACL</name>
<keyword evidence="2" id="KW-1133">Transmembrane helix</keyword>
<keyword evidence="3" id="KW-0732">Signal</keyword>